<dbReference type="AlphaFoldDB" id="A0A396JEK1"/>
<keyword evidence="1" id="KW-0472">Membrane</keyword>
<evidence type="ECO:0000313" key="4">
    <source>
        <dbReference type="Proteomes" id="UP000265566"/>
    </source>
</evidence>
<dbReference type="PROSITE" id="PS50181">
    <property type="entry name" value="FBOX"/>
    <property type="match status" value="1"/>
</dbReference>
<name>A0A396JEK1_MEDTR</name>
<dbReference type="Pfam" id="PF24758">
    <property type="entry name" value="LRR_At5g56370"/>
    <property type="match status" value="1"/>
</dbReference>
<dbReference type="PANTHER" id="PTHR34223:SF51">
    <property type="entry name" value="OS06G0556300 PROTEIN"/>
    <property type="match status" value="1"/>
</dbReference>
<sequence length="377" mass="43537">MSEGEQKKVKVVEEEEVDLISSFPDELLGSIICLLPYMEVVRTSVLSKRWESLWKNTPDLSFDQRQMLKSLIEDYIQNSQLADRLTMAMERKVAPKNEEYFDVITEAAMMITSNIDSHIGPLKSCTIRHLPESCASADVVGWLRKLMEKRVIKVSIERESCDYRNGGILDRDVKLAASTIDLPFEVFSNFKVLELKNYRFNTTPSPYSEQTLKTLTLNKVRIILNTFHDILSYCSSLENLTVENCDFLRDELKIVSPSLKYIKICNMNVLRILVSAFNVEVIEVDSIICRHQDLVFEAPKLQVLRAYNDFQIHGQIVFIHGRKLLTARDIIEICGGILVCLSSLRKFINFKFRFLVQAYIIHFFLVNIGPSYWNINQ</sequence>
<gene>
    <name evidence="3" type="ORF">MtrunA17_Chr2g0313211</name>
</gene>
<accession>A0A396JEK1</accession>
<dbReference type="CDD" id="cd22160">
    <property type="entry name" value="F-box_AtFBL13-like"/>
    <property type="match status" value="1"/>
</dbReference>
<dbReference type="PANTHER" id="PTHR34223">
    <property type="entry name" value="OS11G0201299 PROTEIN"/>
    <property type="match status" value="1"/>
</dbReference>
<reference evidence="4" key="1">
    <citation type="journal article" date="2018" name="Nat. Plants">
        <title>Whole-genome landscape of Medicago truncatula symbiotic genes.</title>
        <authorList>
            <person name="Pecrix Y."/>
            <person name="Staton S.E."/>
            <person name="Sallet E."/>
            <person name="Lelandais-Briere C."/>
            <person name="Moreau S."/>
            <person name="Carrere S."/>
            <person name="Blein T."/>
            <person name="Jardinaud M.F."/>
            <person name="Latrasse D."/>
            <person name="Zouine M."/>
            <person name="Zahm M."/>
            <person name="Kreplak J."/>
            <person name="Mayjonade B."/>
            <person name="Satge C."/>
            <person name="Perez M."/>
            <person name="Cauet S."/>
            <person name="Marande W."/>
            <person name="Chantry-Darmon C."/>
            <person name="Lopez-Roques C."/>
            <person name="Bouchez O."/>
            <person name="Berard A."/>
            <person name="Debelle F."/>
            <person name="Munos S."/>
            <person name="Bendahmane A."/>
            <person name="Berges H."/>
            <person name="Niebel A."/>
            <person name="Buitink J."/>
            <person name="Frugier F."/>
            <person name="Benhamed M."/>
            <person name="Crespi M."/>
            <person name="Gouzy J."/>
            <person name="Gamas P."/>
        </authorList>
    </citation>
    <scope>NUCLEOTIDE SEQUENCE [LARGE SCALE GENOMIC DNA]</scope>
    <source>
        <strain evidence="4">cv. Jemalong A17</strain>
    </source>
</reference>
<dbReference type="InterPro" id="IPR036047">
    <property type="entry name" value="F-box-like_dom_sf"/>
</dbReference>
<evidence type="ECO:0000259" key="2">
    <source>
        <dbReference type="PROSITE" id="PS50181"/>
    </source>
</evidence>
<feature type="domain" description="F-box" evidence="2">
    <location>
        <begin position="17"/>
        <end position="65"/>
    </location>
</feature>
<comment type="caution">
    <text evidence="3">The sequence shown here is derived from an EMBL/GenBank/DDBJ whole genome shotgun (WGS) entry which is preliminary data.</text>
</comment>
<dbReference type="Gramene" id="rna10811">
    <property type="protein sequence ID" value="RHN74703.1"/>
    <property type="gene ID" value="gene10811"/>
</dbReference>
<dbReference type="SUPFAM" id="SSF52047">
    <property type="entry name" value="RNI-like"/>
    <property type="match status" value="1"/>
</dbReference>
<dbReference type="InterPro" id="IPR055411">
    <property type="entry name" value="LRR_FXL15/At3g58940/PEG3-like"/>
</dbReference>
<dbReference type="EMBL" id="PSQE01000002">
    <property type="protein sequence ID" value="RHN74703.1"/>
    <property type="molecule type" value="Genomic_DNA"/>
</dbReference>
<dbReference type="Proteomes" id="UP000265566">
    <property type="component" value="Chromosome 2"/>
</dbReference>
<dbReference type="InterPro" id="IPR053781">
    <property type="entry name" value="F-box_AtFBL13-like"/>
</dbReference>
<dbReference type="SUPFAM" id="SSF81383">
    <property type="entry name" value="F-box domain"/>
    <property type="match status" value="1"/>
</dbReference>
<protein>
    <submittedName>
        <fullName evidence="3">Putative F-box domain, leucine-rich repeat domain, L domain-containing protein</fullName>
    </submittedName>
</protein>
<proteinExistence type="predicted"/>
<organism evidence="3 4">
    <name type="scientific">Medicago truncatula</name>
    <name type="common">Barrel medic</name>
    <name type="synonym">Medicago tribuloides</name>
    <dbReference type="NCBI Taxonomy" id="3880"/>
    <lineage>
        <taxon>Eukaryota</taxon>
        <taxon>Viridiplantae</taxon>
        <taxon>Streptophyta</taxon>
        <taxon>Embryophyta</taxon>
        <taxon>Tracheophyta</taxon>
        <taxon>Spermatophyta</taxon>
        <taxon>Magnoliopsida</taxon>
        <taxon>eudicotyledons</taxon>
        <taxon>Gunneridae</taxon>
        <taxon>Pentapetalae</taxon>
        <taxon>rosids</taxon>
        <taxon>fabids</taxon>
        <taxon>Fabales</taxon>
        <taxon>Fabaceae</taxon>
        <taxon>Papilionoideae</taxon>
        <taxon>50 kb inversion clade</taxon>
        <taxon>NPAAA clade</taxon>
        <taxon>Hologalegina</taxon>
        <taxon>IRL clade</taxon>
        <taxon>Trifolieae</taxon>
        <taxon>Medicago</taxon>
    </lineage>
</organism>
<feature type="transmembrane region" description="Helical" evidence="1">
    <location>
        <begin position="354"/>
        <end position="373"/>
    </location>
</feature>
<dbReference type="Pfam" id="PF00646">
    <property type="entry name" value="F-box"/>
    <property type="match status" value="1"/>
</dbReference>
<evidence type="ECO:0000256" key="1">
    <source>
        <dbReference type="SAM" id="Phobius"/>
    </source>
</evidence>
<dbReference type="InterPro" id="IPR001810">
    <property type="entry name" value="F-box_dom"/>
</dbReference>
<dbReference type="Gene3D" id="3.80.10.10">
    <property type="entry name" value="Ribonuclease Inhibitor"/>
    <property type="match status" value="1"/>
</dbReference>
<dbReference type="InterPro" id="IPR053197">
    <property type="entry name" value="F-box_SCFL_complex_component"/>
</dbReference>
<dbReference type="InterPro" id="IPR032675">
    <property type="entry name" value="LRR_dom_sf"/>
</dbReference>
<evidence type="ECO:0000313" key="3">
    <source>
        <dbReference type="EMBL" id="RHN74703.1"/>
    </source>
</evidence>
<keyword evidence="1" id="KW-1133">Transmembrane helix</keyword>
<keyword evidence="1" id="KW-0812">Transmembrane</keyword>